<reference evidence="3" key="1">
    <citation type="submission" date="2023-06" db="EMBL/GenBank/DDBJ databases">
        <title>Survivors Of The Sea: Transcriptome response of Skeletonema marinoi to long-term dormancy.</title>
        <authorList>
            <person name="Pinder M.I.M."/>
            <person name="Kourtchenko O."/>
            <person name="Robertson E.K."/>
            <person name="Larsson T."/>
            <person name="Maumus F."/>
            <person name="Osuna-Cruz C.M."/>
            <person name="Vancaester E."/>
            <person name="Stenow R."/>
            <person name="Vandepoele K."/>
            <person name="Ploug H."/>
            <person name="Bruchert V."/>
            <person name="Godhe A."/>
            <person name="Topel M."/>
        </authorList>
    </citation>
    <scope>NUCLEOTIDE SEQUENCE</scope>
    <source>
        <strain evidence="3">R05AC</strain>
    </source>
</reference>
<proteinExistence type="predicted"/>
<evidence type="ECO:0000313" key="3">
    <source>
        <dbReference type="EMBL" id="KAK1740366.1"/>
    </source>
</evidence>
<feature type="compositionally biased region" description="Low complexity" evidence="1">
    <location>
        <begin position="172"/>
        <end position="191"/>
    </location>
</feature>
<organism evidence="3 4">
    <name type="scientific">Skeletonema marinoi</name>
    <dbReference type="NCBI Taxonomy" id="267567"/>
    <lineage>
        <taxon>Eukaryota</taxon>
        <taxon>Sar</taxon>
        <taxon>Stramenopiles</taxon>
        <taxon>Ochrophyta</taxon>
        <taxon>Bacillariophyta</taxon>
        <taxon>Coscinodiscophyceae</taxon>
        <taxon>Thalassiosirophycidae</taxon>
        <taxon>Thalassiosirales</taxon>
        <taxon>Skeletonemataceae</taxon>
        <taxon>Skeletonema</taxon>
        <taxon>Skeletonema marinoi-dohrnii complex</taxon>
    </lineage>
</organism>
<comment type="caution">
    <text evidence="3">The sequence shown here is derived from an EMBL/GenBank/DDBJ whole genome shotgun (WGS) entry which is preliminary data.</text>
</comment>
<keyword evidence="2" id="KW-0812">Transmembrane</keyword>
<dbReference type="Pfam" id="PF07466">
    <property type="entry name" value="DUF1517"/>
    <property type="match status" value="1"/>
</dbReference>
<evidence type="ECO:0000313" key="4">
    <source>
        <dbReference type="Proteomes" id="UP001224775"/>
    </source>
</evidence>
<keyword evidence="2" id="KW-0472">Membrane</keyword>
<evidence type="ECO:0000256" key="2">
    <source>
        <dbReference type="SAM" id="Phobius"/>
    </source>
</evidence>
<dbReference type="EMBL" id="JATAAI010000016">
    <property type="protein sequence ID" value="KAK1740366.1"/>
    <property type="molecule type" value="Genomic_DNA"/>
</dbReference>
<keyword evidence="4" id="KW-1185">Reference proteome</keyword>
<keyword evidence="2" id="KW-1133">Transmembrane helix</keyword>
<accession>A0AAD9DAJ5</accession>
<dbReference type="InterPro" id="IPR053023">
    <property type="entry name" value="FLAP_modulator"/>
</dbReference>
<sequence length="483" mass="52395">MAINWQSQQRKKLHSTIITTTMMMIRRTTTPPTFLVAMMLLASTMRSSHAFQLAHKNSPLLVPNHITMPTRKIFAAPANNHLNLLGPQPFDGQRSAVTTATMLRASSINDDENDVDENTNNKQVIQNLASSMKQFLSTHFMTIAIFLLPLFLSANDAWAVQSGGRMGGSFGGSSSRSSSSRSYSAPSSGYSRGYGRGYSSGYYSRPNVIVAPGISPFYSPFRNPFYTPYYYGSPGGVVVSRGPGFGSILIFAVFALVAFSAVANIGSSVGDSIGSAVGSNVQSVLGSGVSAVEISVALNVADRDSPNSILSALNRLSRTARTDNRVGLQNLTSQVALELLRRKEDIVAASTSGQNFKDESKAQREFNNMSIRERSKFQRETVSNYGGVDYSAGEMKRANEYSPKATVAVVTLVMLIEGDSTSKTLSKRVNSIRDVEDALSRVAADSKADKCLRGAEILWTPEERDETLTMRDVLADYSSLRTV</sequence>
<feature type="transmembrane region" description="Helical" evidence="2">
    <location>
        <begin position="140"/>
        <end position="160"/>
    </location>
</feature>
<dbReference type="InterPro" id="IPR010903">
    <property type="entry name" value="DUF1517"/>
</dbReference>
<evidence type="ECO:0000256" key="1">
    <source>
        <dbReference type="SAM" id="MobiDB-lite"/>
    </source>
</evidence>
<gene>
    <name evidence="3" type="ORF">QTG54_009316</name>
</gene>
<dbReference type="Proteomes" id="UP001224775">
    <property type="component" value="Unassembled WGS sequence"/>
</dbReference>
<name>A0AAD9DAJ5_9STRA</name>
<feature type="transmembrane region" description="Helical" evidence="2">
    <location>
        <begin position="248"/>
        <end position="266"/>
    </location>
</feature>
<dbReference type="AlphaFoldDB" id="A0AAD9DAJ5"/>
<dbReference type="PANTHER" id="PTHR33975:SF2">
    <property type="entry name" value="MYELIN-ASSOCIATED OLIGODENDROCYTE BASIC PROTEIN"/>
    <property type="match status" value="1"/>
</dbReference>
<dbReference type="PANTHER" id="PTHR33975">
    <property type="entry name" value="MYELIN-ASSOCIATED OLIGODENDROCYTE BASIC PROTEIN"/>
    <property type="match status" value="1"/>
</dbReference>
<protein>
    <submittedName>
        <fullName evidence="3">DUF1517 domain-containing protein</fullName>
    </submittedName>
</protein>
<feature type="region of interest" description="Disordered" evidence="1">
    <location>
        <begin position="170"/>
        <end position="191"/>
    </location>
</feature>